<evidence type="ECO:0008006" key="3">
    <source>
        <dbReference type="Google" id="ProtNLM"/>
    </source>
</evidence>
<dbReference type="SUPFAM" id="SSF53756">
    <property type="entry name" value="UDP-Glycosyltransferase/glycogen phosphorylase"/>
    <property type="match status" value="1"/>
</dbReference>
<dbReference type="RefSeq" id="WP_183396490.1">
    <property type="nucleotide sequence ID" value="NZ_JACIDR010000007.1"/>
</dbReference>
<name>A0A7W6D0Q6_9HYPH</name>
<dbReference type="Pfam" id="PF06258">
    <property type="entry name" value="Mito_fiss_Elm1"/>
    <property type="match status" value="1"/>
</dbReference>
<dbReference type="AlphaFoldDB" id="A0A7W6D0Q6"/>
<reference evidence="1 2" key="1">
    <citation type="submission" date="2020-08" db="EMBL/GenBank/DDBJ databases">
        <title>Genomic Encyclopedia of Type Strains, Phase IV (KMG-IV): sequencing the most valuable type-strain genomes for metagenomic binning, comparative biology and taxonomic classification.</title>
        <authorList>
            <person name="Goeker M."/>
        </authorList>
    </citation>
    <scope>NUCLEOTIDE SEQUENCE [LARGE SCALE GENOMIC DNA]</scope>
    <source>
        <strain evidence="1 2">DSM 25481</strain>
    </source>
</reference>
<evidence type="ECO:0000313" key="2">
    <source>
        <dbReference type="Proteomes" id="UP000528964"/>
    </source>
</evidence>
<evidence type="ECO:0000313" key="1">
    <source>
        <dbReference type="EMBL" id="MBB3974633.1"/>
    </source>
</evidence>
<comment type="caution">
    <text evidence="1">The sequence shown here is derived from an EMBL/GenBank/DDBJ whole genome shotgun (WGS) entry which is preliminary data.</text>
</comment>
<dbReference type="Gene3D" id="3.40.50.2000">
    <property type="entry name" value="Glycogen Phosphorylase B"/>
    <property type="match status" value="1"/>
</dbReference>
<gene>
    <name evidence="1" type="ORF">GGR24_003320</name>
</gene>
<accession>A0A7W6D0Q6</accession>
<dbReference type="EMBL" id="JACIDR010000007">
    <property type="protein sequence ID" value="MBB3974633.1"/>
    <property type="molecule type" value="Genomic_DNA"/>
</dbReference>
<organism evidence="1 2">
    <name type="scientific">Hansschlegelia beijingensis</name>
    <dbReference type="NCBI Taxonomy" id="1133344"/>
    <lineage>
        <taxon>Bacteria</taxon>
        <taxon>Pseudomonadati</taxon>
        <taxon>Pseudomonadota</taxon>
        <taxon>Alphaproteobacteria</taxon>
        <taxon>Hyphomicrobiales</taxon>
        <taxon>Methylopilaceae</taxon>
        <taxon>Hansschlegelia</taxon>
    </lineage>
</organism>
<sequence>MPQGQQRTGPTIWLLTDDRPGNRTQALGAARALGLPAVEKPLRFRRRKARTVGGLGPTLSTLDDASRAAIAPPYPDLVIAAGGRVAPVAAWLRREAGAAVALIGRRTPEAYADLVVRPGYLVQPPHPKLLQLDLPLTRIDPEALDAARREPDPLAGLRPPRVVLLVGGPTGQHEMTLDQAARMAAEVAAAVDALRGGLAILTSRRTPAGAAERMAAAAPAARVIAWSADAPSPYDACLAQADLLVVTGESESMIAEAVAAGKPLTIYPLAPKAPPLKSRLRAAIARRARSSGPLAALCRKILADGWVSPRRDLDDMHALIVARGWGRLFDGALNRAQPAPHDERRLLAARLRALLERGQAG</sequence>
<dbReference type="InterPro" id="IPR009367">
    <property type="entry name" value="Elm1-like"/>
</dbReference>
<dbReference type="Proteomes" id="UP000528964">
    <property type="component" value="Unassembled WGS sequence"/>
</dbReference>
<keyword evidence="2" id="KW-1185">Reference proteome</keyword>
<proteinExistence type="predicted"/>
<protein>
    <recommendedName>
        <fullName evidence="3">Nucleoside-diphosphate sugar epimerase</fullName>
    </recommendedName>
</protein>